<reference evidence="3 4" key="1">
    <citation type="journal article" date="2024" name="J Genomics">
        <title>Draft genome sequencing and assembly of Favolaschia claudopus CIRM-BRFM 2984 isolated from oak limbs.</title>
        <authorList>
            <person name="Navarro D."/>
            <person name="Drula E."/>
            <person name="Chaduli D."/>
            <person name="Cazenave R."/>
            <person name="Ahrendt S."/>
            <person name="Wang J."/>
            <person name="Lipzen A."/>
            <person name="Daum C."/>
            <person name="Barry K."/>
            <person name="Grigoriev I.V."/>
            <person name="Favel A."/>
            <person name="Rosso M.N."/>
            <person name="Martin F."/>
        </authorList>
    </citation>
    <scope>NUCLEOTIDE SEQUENCE [LARGE SCALE GENOMIC DNA]</scope>
    <source>
        <strain evidence="3 4">CIRM-BRFM 2984</strain>
    </source>
</reference>
<keyword evidence="1" id="KW-0175">Coiled coil</keyword>
<feature type="coiled-coil region" evidence="1">
    <location>
        <begin position="36"/>
        <end position="63"/>
    </location>
</feature>
<evidence type="ECO:0000256" key="2">
    <source>
        <dbReference type="SAM" id="MobiDB-lite"/>
    </source>
</evidence>
<evidence type="ECO:0000256" key="1">
    <source>
        <dbReference type="SAM" id="Coils"/>
    </source>
</evidence>
<dbReference type="EMBL" id="JAWWNJ010000017">
    <property type="protein sequence ID" value="KAK7038538.1"/>
    <property type="molecule type" value="Genomic_DNA"/>
</dbReference>
<comment type="caution">
    <text evidence="3">The sequence shown here is derived from an EMBL/GenBank/DDBJ whole genome shotgun (WGS) entry which is preliminary data.</text>
</comment>
<protein>
    <recommendedName>
        <fullName evidence="5">F-box domain-containing protein</fullName>
    </recommendedName>
</protein>
<evidence type="ECO:0000313" key="3">
    <source>
        <dbReference type="EMBL" id="KAK7038538.1"/>
    </source>
</evidence>
<sequence length="513" mass="57540">MSSRPPCAHCDPNQPRRRSKEGFGTASSPQQLRTDLAEVRSQILLYTRLLAALEEDEEDLENRLAKVVYPVLNLPFEVTAAVFIRCLPGGGPVTPTSSTAPLALSHVCRQWRDVALSSTELWDTLHVDLNAMAPWLLEMWFSRAKERPLSLTIDGESHSQLEYVSANTDRFKYLNLYFKHSNLAGLPSAKDGLRSLLPLASYNTTEEAIWSCLENNFGLREHRILPTRFVHVTFDYHSPGSNLTHLELLARISGAMFLKLLRRFPALSHLKCSPHIQPNSIQSLRSEVAEMFPNIRSLGLPARGAPAALPLVSLPNLTSLELGAHSKPVEIRDFLIRSSCYITCLRISLADCDEKEDRGETAALLSLFPFVRSLEAIGLENLTIFISCLYPRKLLPEVTELTAHYDVEEYYDNTENYGDNWILLLHRMSEKGAVALTKAHIHLNTSSSEAWSRCYPGRLAQAVAARLIEEERLDLLLRCQCQGYVKIWPCEDDDDASDPDSGTDSNSSDAENH</sequence>
<proteinExistence type="predicted"/>
<dbReference type="Proteomes" id="UP001362999">
    <property type="component" value="Unassembled WGS sequence"/>
</dbReference>
<evidence type="ECO:0008006" key="5">
    <source>
        <dbReference type="Google" id="ProtNLM"/>
    </source>
</evidence>
<feature type="region of interest" description="Disordered" evidence="2">
    <location>
        <begin position="1"/>
        <end position="31"/>
    </location>
</feature>
<name>A0AAW0CLK8_9AGAR</name>
<accession>A0AAW0CLK8</accession>
<dbReference type="AlphaFoldDB" id="A0AAW0CLK8"/>
<keyword evidence="4" id="KW-1185">Reference proteome</keyword>
<gene>
    <name evidence="3" type="ORF">R3P38DRAFT_2906426</name>
</gene>
<evidence type="ECO:0000313" key="4">
    <source>
        <dbReference type="Proteomes" id="UP001362999"/>
    </source>
</evidence>
<organism evidence="3 4">
    <name type="scientific">Favolaschia claudopus</name>
    <dbReference type="NCBI Taxonomy" id="2862362"/>
    <lineage>
        <taxon>Eukaryota</taxon>
        <taxon>Fungi</taxon>
        <taxon>Dikarya</taxon>
        <taxon>Basidiomycota</taxon>
        <taxon>Agaricomycotina</taxon>
        <taxon>Agaricomycetes</taxon>
        <taxon>Agaricomycetidae</taxon>
        <taxon>Agaricales</taxon>
        <taxon>Marasmiineae</taxon>
        <taxon>Mycenaceae</taxon>
        <taxon>Favolaschia</taxon>
    </lineage>
</organism>
<feature type="region of interest" description="Disordered" evidence="2">
    <location>
        <begin position="491"/>
        <end position="513"/>
    </location>
</feature>